<dbReference type="InterPro" id="IPR003661">
    <property type="entry name" value="HisK_dim/P_dom"/>
</dbReference>
<dbReference type="InterPro" id="IPR005467">
    <property type="entry name" value="His_kinase_dom"/>
</dbReference>
<dbReference type="Gene3D" id="3.40.50.2300">
    <property type="match status" value="1"/>
</dbReference>
<dbReference type="EC" id="2.7.13.3" evidence="2"/>
<dbReference type="SMART" id="SM00387">
    <property type="entry name" value="HATPase_c"/>
    <property type="match status" value="1"/>
</dbReference>
<accession>A0A543G093</accession>
<dbReference type="SUPFAM" id="SSF55874">
    <property type="entry name" value="ATPase domain of HSP90 chaperone/DNA topoisomerase II/histidine kinase"/>
    <property type="match status" value="1"/>
</dbReference>
<dbReference type="InterPro" id="IPR001789">
    <property type="entry name" value="Sig_transdc_resp-reg_receiver"/>
</dbReference>
<keyword evidence="4" id="KW-0902">Two-component regulatory system</keyword>
<dbReference type="SMART" id="SM00388">
    <property type="entry name" value="HisKA"/>
    <property type="match status" value="1"/>
</dbReference>
<dbReference type="Gene3D" id="1.10.287.130">
    <property type="match status" value="1"/>
</dbReference>
<dbReference type="PRINTS" id="PR00344">
    <property type="entry name" value="BCTRLSENSOR"/>
</dbReference>
<evidence type="ECO:0000259" key="7">
    <source>
        <dbReference type="PROSITE" id="PS50109"/>
    </source>
</evidence>
<feature type="transmembrane region" description="Helical" evidence="6">
    <location>
        <begin position="166"/>
        <end position="188"/>
    </location>
</feature>
<dbReference type="PANTHER" id="PTHR45339">
    <property type="entry name" value="HYBRID SIGNAL TRANSDUCTION HISTIDINE KINASE J"/>
    <property type="match status" value="1"/>
</dbReference>
<dbReference type="Pfam" id="PF02518">
    <property type="entry name" value="HATPase_c"/>
    <property type="match status" value="1"/>
</dbReference>
<feature type="transmembrane region" description="Helical" evidence="6">
    <location>
        <begin position="46"/>
        <end position="69"/>
    </location>
</feature>
<dbReference type="Gene3D" id="3.30.565.10">
    <property type="entry name" value="Histidine kinase-like ATPase, C-terminal domain"/>
    <property type="match status" value="1"/>
</dbReference>
<feature type="transmembrane region" description="Helical" evidence="6">
    <location>
        <begin position="20"/>
        <end position="40"/>
    </location>
</feature>
<comment type="caution">
    <text evidence="9">The sequence shown here is derived from an EMBL/GenBank/DDBJ whole genome shotgun (WGS) entry which is preliminary data.</text>
</comment>
<feature type="transmembrane region" description="Helical" evidence="6">
    <location>
        <begin position="127"/>
        <end position="146"/>
    </location>
</feature>
<dbReference type="Pfam" id="PF00512">
    <property type="entry name" value="HisKA"/>
    <property type="match status" value="1"/>
</dbReference>
<dbReference type="CDD" id="cd17546">
    <property type="entry name" value="REC_hyHK_CKI1_RcsC-like"/>
    <property type="match status" value="1"/>
</dbReference>
<dbReference type="InterPro" id="IPR036097">
    <property type="entry name" value="HisK_dim/P_sf"/>
</dbReference>
<dbReference type="CDD" id="cd00082">
    <property type="entry name" value="HisKA"/>
    <property type="match status" value="1"/>
</dbReference>
<keyword evidence="3 5" id="KW-0597">Phosphoprotein</keyword>
<dbReference type="RefSeq" id="WP_089080658.1">
    <property type="nucleotide sequence ID" value="NZ_VFPJ01000001.1"/>
</dbReference>
<evidence type="ECO:0000256" key="4">
    <source>
        <dbReference type="ARBA" id="ARBA00023012"/>
    </source>
</evidence>
<dbReference type="EMBL" id="VFPJ01000001">
    <property type="protein sequence ID" value="TQM39500.1"/>
    <property type="molecule type" value="Genomic_DNA"/>
</dbReference>
<dbReference type="SUPFAM" id="SSF52172">
    <property type="entry name" value="CheY-like"/>
    <property type="match status" value="1"/>
</dbReference>
<dbReference type="InterPro" id="IPR003594">
    <property type="entry name" value="HATPase_dom"/>
</dbReference>
<feature type="transmembrane region" description="Helical" evidence="6">
    <location>
        <begin position="81"/>
        <end position="100"/>
    </location>
</feature>
<evidence type="ECO:0000313" key="9">
    <source>
        <dbReference type="EMBL" id="TQM39500.1"/>
    </source>
</evidence>
<dbReference type="GO" id="GO:0000155">
    <property type="term" value="F:phosphorelay sensor kinase activity"/>
    <property type="evidence" value="ECO:0007669"/>
    <property type="project" value="InterPro"/>
</dbReference>
<evidence type="ECO:0000256" key="2">
    <source>
        <dbReference type="ARBA" id="ARBA00012438"/>
    </source>
</evidence>
<dbReference type="PROSITE" id="PS50109">
    <property type="entry name" value="HIS_KIN"/>
    <property type="match status" value="1"/>
</dbReference>
<feature type="modified residue" description="4-aspartylphosphate" evidence="5">
    <location>
        <position position="514"/>
    </location>
</feature>
<evidence type="ECO:0000256" key="1">
    <source>
        <dbReference type="ARBA" id="ARBA00000085"/>
    </source>
</evidence>
<keyword evidence="6" id="KW-0812">Transmembrane</keyword>
<organism evidence="9 10">
    <name type="scientific">Flavobacterium branchiophilum</name>
    <dbReference type="NCBI Taxonomy" id="55197"/>
    <lineage>
        <taxon>Bacteria</taxon>
        <taxon>Pseudomonadati</taxon>
        <taxon>Bacteroidota</taxon>
        <taxon>Flavobacteriia</taxon>
        <taxon>Flavobacteriales</taxon>
        <taxon>Flavobacteriaceae</taxon>
        <taxon>Flavobacterium</taxon>
    </lineage>
</organism>
<evidence type="ECO:0000256" key="5">
    <source>
        <dbReference type="PROSITE-ProRule" id="PRU00169"/>
    </source>
</evidence>
<reference evidence="9 10" key="1">
    <citation type="submission" date="2019-06" db="EMBL/GenBank/DDBJ databases">
        <title>Genomic Encyclopedia of Archaeal and Bacterial Type Strains, Phase II (KMG-II): from individual species to whole genera.</title>
        <authorList>
            <person name="Goeker M."/>
        </authorList>
    </citation>
    <scope>NUCLEOTIDE SEQUENCE [LARGE SCALE GENOMIC DNA]</scope>
    <source>
        <strain evidence="9 10">DSM 24789</strain>
    </source>
</reference>
<name>A0A543G093_9FLAO</name>
<gene>
    <name evidence="9" type="ORF">BC670_0299</name>
</gene>
<dbReference type="PANTHER" id="PTHR45339:SF1">
    <property type="entry name" value="HYBRID SIGNAL TRANSDUCTION HISTIDINE KINASE J"/>
    <property type="match status" value="1"/>
</dbReference>
<keyword evidence="6" id="KW-0472">Membrane</keyword>
<dbReference type="Pfam" id="PF00072">
    <property type="entry name" value="Response_reg"/>
    <property type="match status" value="1"/>
</dbReference>
<dbReference type="SMART" id="SM00448">
    <property type="entry name" value="REC"/>
    <property type="match status" value="1"/>
</dbReference>
<keyword evidence="6" id="KW-1133">Transmembrane helix</keyword>
<dbReference type="AlphaFoldDB" id="A0A543G093"/>
<protein>
    <recommendedName>
        <fullName evidence="2">histidine kinase</fullName>
        <ecNumber evidence="2">2.7.13.3</ecNumber>
    </recommendedName>
</protein>
<dbReference type="InterPro" id="IPR011006">
    <property type="entry name" value="CheY-like_superfamily"/>
</dbReference>
<dbReference type="PROSITE" id="PS50110">
    <property type="entry name" value="RESPONSE_REGULATORY"/>
    <property type="match status" value="1"/>
</dbReference>
<proteinExistence type="predicted"/>
<dbReference type="Proteomes" id="UP000320773">
    <property type="component" value="Unassembled WGS sequence"/>
</dbReference>
<feature type="transmembrane region" description="Helical" evidence="6">
    <location>
        <begin position="106"/>
        <end position="122"/>
    </location>
</feature>
<feature type="domain" description="Response regulatory" evidence="8">
    <location>
        <begin position="463"/>
        <end position="583"/>
    </location>
</feature>
<comment type="catalytic activity">
    <reaction evidence="1">
        <text>ATP + protein L-histidine = ADP + protein N-phospho-L-histidine.</text>
        <dbReference type="EC" id="2.7.13.3"/>
    </reaction>
</comment>
<feature type="domain" description="Histidine kinase" evidence="7">
    <location>
        <begin position="218"/>
        <end position="440"/>
    </location>
</feature>
<dbReference type="InterPro" id="IPR036890">
    <property type="entry name" value="HATPase_C_sf"/>
</dbReference>
<dbReference type="SUPFAM" id="SSF47384">
    <property type="entry name" value="Homodimeric domain of signal transducing histidine kinase"/>
    <property type="match status" value="1"/>
</dbReference>
<evidence type="ECO:0000259" key="8">
    <source>
        <dbReference type="PROSITE" id="PS50110"/>
    </source>
</evidence>
<evidence type="ECO:0000313" key="10">
    <source>
        <dbReference type="Proteomes" id="UP000320773"/>
    </source>
</evidence>
<dbReference type="InterPro" id="IPR004358">
    <property type="entry name" value="Sig_transdc_His_kin-like_C"/>
</dbReference>
<evidence type="ECO:0000256" key="6">
    <source>
        <dbReference type="SAM" id="Phobius"/>
    </source>
</evidence>
<evidence type="ECO:0000256" key="3">
    <source>
        <dbReference type="ARBA" id="ARBA00022553"/>
    </source>
</evidence>
<sequence length="586" mass="67309">MKKPRNLFKKEKDELVSHYVTRLADYLGLYVTALFCYSIFNYICGAKIYAIINLIVIVPMIYMVLKSVITHSEIKIRLNQANMIIFGLYFELAVGGIFYFNKHPFLYLWVIFLLLSINAVNFQRGSLLAYVVVIVTFLGIHYVPWLDLSEYSEEIKYFEYWKNINIINVTLCILFMEMMKIEIINSLLNNMLSKNKKLEQFQEEQTNIQKIKDGFFATISHEMRTPLNAIKGISDIIVDKETGFNEINDYNKILKYSSNHLLNLVNDVLDYTKINNGDFSLNTHNFKLEENINLSFNINKKVAFAKNLGFVIKKVSDVPIFVNGDAQRLNQIIMNILSNSIKFTNVGYVSMLYGGSFIDEKNEIFMLNIKIQDTGIGINAENLDKIFEKYFQVKNNQTNSGIGLGLFITKNIIQMMKGTLKVSSQVGIGTIFNIEIPLKVVHKAIKENKLIDEDMMRVLSNCKILVAEDNKINQMLIEKLLRNTINNCKTTIVNNGQEAITELTKNSYDIILMDLMMPVLDGNQATIMIRNFEDKSISQIPIIAITANVWENDLQTCLDIGINDFITKPYNVDELLLKISNLIKKN</sequence>